<dbReference type="CDD" id="cd00063">
    <property type="entry name" value="FN3"/>
    <property type="match status" value="1"/>
</dbReference>
<sequence>MGEVAQPLSYIPYGRCVTGTPRFWSARIRRWNPYDASGAGFAVRAGSIPARSVSVPRSVLVWAILWSVFARAAFAQPMGDPTPGTLAPLVVIVNPMDGGVVGQRIRVEARVQHPLGLGAIASVRLSIAGASTSSIALVQNARYAGAGGSAIYEATVALLPGTSTLVATATDTEGRATTSAVVSVVANAGMGDGNLLVRDNSSQLCTACHVLSDHGSETLGRAYGAWTTTCRDCHAPHGTRNVELIRETIKPPFVTGTEAPPARPVRIGTPTGYSAAGGVANPGLASFANGDGSGPCQVCHTRTSRWRSGGTPDAVHVGRCGYCHRHEKGFSGRCQDCHPTPPSTGAHAAHHGPNAPEPPFPTDERPFGCGTCHPTSPDSHGNGVEEIVLNPSIVLPGGTQTTGAQSSGSSTATSCLVACHYPLGAPAPSQAVTWSAAGPLPCTSCHSRINPGGAAPTPRAGPSLHDPIFSEARPASGEPTSCWSCHEPASHDAKHTTGNPGLVASSAVNLVCVTCHSPPSGPGAGPQGQVLHHGNDAESSATPPVLPGWSEATQDSTSGDFHGGRRGTCFDPNNGPVPCAPGVTPTGYGGTLRAPYYRGYPAMPCTACHAGHASRNSFLFASTVNGVAVPANAIDRTGVGAERLCEACHAGGRHERCAACHTDAMICDSGQCWMDPSANHVDPAGPGTACFYCHGHEGIRFWTEPYSGQGMSSGNCAHCHGFSIPAPRYDPPRIATWSDGAPRATGVTWAGATISWTTDEAASSWLEFGVGLPGWVAGSADLVQNHSVTLSGLTPGTTYVWRVRSADAQRNVLRTPISTFTTTSSDAPPRPDVVPVGWTGVTAAPSMSQALQWYPVTGPSGNTLEYRVQLGSDATFTWLASGAPPDSGWIAGAPGTNGGKATLSFVVSLTNLPMDDCVTEPIPSNTYYWRVKARDAVTRVESDWSVIDVFQATSWDSGHCGY</sequence>
<evidence type="ECO:0000313" key="4">
    <source>
        <dbReference type="Proteomes" id="UP001162891"/>
    </source>
</evidence>
<proteinExistence type="predicted"/>
<evidence type="ECO:0000259" key="2">
    <source>
        <dbReference type="PROSITE" id="PS50853"/>
    </source>
</evidence>
<dbReference type="SUPFAM" id="SSF49363">
    <property type="entry name" value="Purple acid phosphatase, N-terminal domain"/>
    <property type="match status" value="1"/>
</dbReference>
<feature type="domain" description="Fibronectin type-III" evidence="2">
    <location>
        <begin position="738"/>
        <end position="825"/>
    </location>
</feature>
<dbReference type="EMBL" id="AP025591">
    <property type="protein sequence ID" value="BDG06644.1"/>
    <property type="molecule type" value="Genomic_DNA"/>
</dbReference>
<keyword evidence="4" id="KW-1185">Reference proteome</keyword>
<organism evidence="3 4">
    <name type="scientific">Anaeromyxobacter oryzae</name>
    <dbReference type="NCBI Taxonomy" id="2918170"/>
    <lineage>
        <taxon>Bacteria</taxon>
        <taxon>Pseudomonadati</taxon>
        <taxon>Myxococcota</taxon>
        <taxon>Myxococcia</taxon>
        <taxon>Myxococcales</taxon>
        <taxon>Cystobacterineae</taxon>
        <taxon>Anaeromyxobacteraceae</taxon>
        <taxon>Anaeromyxobacter</taxon>
    </lineage>
</organism>
<evidence type="ECO:0000256" key="1">
    <source>
        <dbReference type="SAM" id="MobiDB-lite"/>
    </source>
</evidence>
<dbReference type="InterPro" id="IPR003961">
    <property type="entry name" value="FN3_dom"/>
</dbReference>
<dbReference type="Gene3D" id="2.60.40.10">
    <property type="entry name" value="Immunoglobulins"/>
    <property type="match status" value="3"/>
</dbReference>
<dbReference type="SUPFAM" id="SSF48695">
    <property type="entry name" value="Multiheme cytochromes"/>
    <property type="match status" value="2"/>
</dbReference>
<feature type="region of interest" description="Disordered" evidence="1">
    <location>
        <begin position="340"/>
        <end position="384"/>
    </location>
</feature>
<dbReference type="InterPro" id="IPR036116">
    <property type="entry name" value="FN3_sf"/>
</dbReference>
<dbReference type="Proteomes" id="UP001162891">
    <property type="component" value="Chromosome"/>
</dbReference>
<accession>A0ABN6N3Y1</accession>
<dbReference type="PROSITE" id="PS50853">
    <property type="entry name" value="FN3"/>
    <property type="match status" value="1"/>
</dbReference>
<feature type="region of interest" description="Disordered" evidence="1">
    <location>
        <begin position="453"/>
        <end position="475"/>
    </location>
</feature>
<feature type="region of interest" description="Disordered" evidence="1">
    <location>
        <begin position="522"/>
        <end position="541"/>
    </location>
</feature>
<gene>
    <name evidence="3" type="ORF">AMOR_56400</name>
</gene>
<dbReference type="Gene3D" id="3.90.10.10">
    <property type="entry name" value="Cytochrome C3"/>
    <property type="match status" value="1"/>
</dbReference>
<protein>
    <recommendedName>
        <fullName evidence="2">Fibronectin type-III domain-containing protein</fullName>
    </recommendedName>
</protein>
<dbReference type="SUPFAM" id="SSF49265">
    <property type="entry name" value="Fibronectin type III"/>
    <property type="match status" value="1"/>
</dbReference>
<name>A0ABN6N3Y1_9BACT</name>
<reference evidence="4" key="1">
    <citation type="journal article" date="2022" name="Int. J. Syst. Evol. Microbiol.">
        <title>Anaeromyxobacter oryzae sp. nov., Anaeromyxobacter diazotrophicus sp. nov. and Anaeromyxobacter paludicola sp. nov., isolated from paddy soils.</title>
        <authorList>
            <person name="Itoh H."/>
            <person name="Xu Z."/>
            <person name="Mise K."/>
            <person name="Masuda Y."/>
            <person name="Ushijima N."/>
            <person name="Hayakawa C."/>
            <person name="Shiratori Y."/>
            <person name="Senoo K."/>
        </authorList>
    </citation>
    <scope>NUCLEOTIDE SEQUENCE [LARGE SCALE GENOMIC DNA]</scope>
    <source>
        <strain evidence="4">Red232</strain>
    </source>
</reference>
<dbReference type="InterPro" id="IPR013783">
    <property type="entry name" value="Ig-like_fold"/>
</dbReference>
<dbReference type="InterPro" id="IPR008963">
    <property type="entry name" value="Purple_acid_Pase-like_N"/>
</dbReference>
<feature type="compositionally biased region" description="Low complexity" evidence="1">
    <location>
        <begin position="453"/>
        <end position="462"/>
    </location>
</feature>
<evidence type="ECO:0000313" key="3">
    <source>
        <dbReference type="EMBL" id="BDG06644.1"/>
    </source>
</evidence>
<dbReference type="InterPro" id="IPR036280">
    <property type="entry name" value="Multihaem_cyt_sf"/>
</dbReference>